<dbReference type="NCBIfam" id="TIGR00233">
    <property type="entry name" value="trpS"/>
    <property type="match status" value="1"/>
</dbReference>
<dbReference type="Pfam" id="PF00579">
    <property type="entry name" value="tRNA-synt_1b"/>
    <property type="match status" value="1"/>
</dbReference>
<evidence type="ECO:0000313" key="11">
    <source>
        <dbReference type="Proteomes" id="UP000215459"/>
    </source>
</evidence>
<dbReference type="GO" id="GO:0006436">
    <property type="term" value="P:tryptophanyl-tRNA aminoacylation"/>
    <property type="evidence" value="ECO:0007669"/>
    <property type="project" value="UniProtKB-UniRule"/>
</dbReference>
<feature type="binding site" evidence="8">
    <location>
        <position position="132"/>
    </location>
    <ligand>
        <name>L-tryptophan</name>
        <dbReference type="ChEBI" id="CHEBI:57912"/>
    </ligand>
</feature>
<feature type="short sequence motif" description="'KMSKS' region" evidence="8">
    <location>
        <begin position="192"/>
        <end position="196"/>
    </location>
</feature>
<feature type="binding site" evidence="8">
    <location>
        <position position="183"/>
    </location>
    <ligand>
        <name>ATP</name>
        <dbReference type="ChEBI" id="CHEBI:30616"/>
    </ligand>
</feature>
<proteinExistence type="inferred from homology"/>
<dbReference type="GO" id="GO:0005829">
    <property type="term" value="C:cytosol"/>
    <property type="evidence" value="ECO:0007669"/>
    <property type="project" value="TreeGrafter"/>
</dbReference>
<comment type="similarity">
    <text evidence="1 8 9">Belongs to the class-I aminoacyl-tRNA synthetase family.</text>
</comment>
<keyword evidence="6 8" id="KW-0030">Aminoacyl-tRNA synthetase</keyword>
<dbReference type="EMBL" id="NOWF01000005">
    <property type="protein sequence ID" value="OYD07643.1"/>
    <property type="molecule type" value="Genomic_DNA"/>
</dbReference>
<feature type="binding site" evidence="8">
    <location>
        <begin position="17"/>
        <end position="18"/>
    </location>
    <ligand>
        <name>ATP</name>
        <dbReference type="ChEBI" id="CHEBI:30616"/>
    </ligand>
</feature>
<keyword evidence="11" id="KW-1185">Reference proteome</keyword>
<comment type="caution">
    <text evidence="10">The sequence shown here is derived from an EMBL/GenBank/DDBJ whole genome shotgun (WGS) entry which is preliminary data.</text>
</comment>
<evidence type="ECO:0000256" key="1">
    <source>
        <dbReference type="ARBA" id="ARBA00005594"/>
    </source>
</evidence>
<dbReference type="PROSITE" id="PS00178">
    <property type="entry name" value="AA_TRNA_LIGASE_I"/>
    <property type="match status" value="1"/>
</dbReference>
<dbReference type="InterPro" id="IPR002305">
    <property type="entry name" value="aa-tRNA-synth_Ic"/>
</dbReference>
<dbReference type="Gene3D" id="1.10.240.10">
    <property type="entry name" value="Tyrosyl-Transfer RNA Synthetase"/>
    <property type="match status" value="1"/>
</dbReference>
<comment type="function">
    <text evidence="8">Catalyzes the attachment of tryptophan to tRNA(Trp).</text>
</comment>
<dbReference type="GO" id="GO:0005524">
    <property type="term" value="F:ATP binding"/>
    <property type="evidence" value="ECO:0007669"/>
    <property type="project" value="UniProtKB-UniRule"/>
</dbReference>
<dbReference type="EC" id="6.1.1.2" evidence="8"/>
<dbReference type="OrthoDB" id="9801042at2"/>
<keyword evidence="4 8" id="KW-0067">ATP-binding</keyword>
<sequence length="328" mass="36429">MKRVFSGMQPTGVLHLGNYLGALKHFIPLQEEADCYFCVVNLHALTVPRDPEELQKKTVELAGLYLAAGLDPEKATLFVQSHNPDHAEAAWLLQCVARIGELKRMTQFKDKGKGSDSVSAGLFTYPALMAGDVLLYQTDLVPVGEDQKQHLELTRDLADRFNRTYGETFRIPEPQIGKTGARIMGLDQPERKMSKSAASEANYITVLEHPDSIVKKFKRAVTDSGNEIRFDPDQKPGVSNLLSILSVLTDKPISTLEEEYQGKGYGHLKLDTAEAVIEELKPIQDRYHKLVQSGEVEKVLADGAERARAVTEATLAEMKKAMGLIPRR</sequence>
<dbReference type="SUPFAM" id="SSF52374">
    <property type="entry name" value="Nucleotidylyl transferase"/>
    <property type="match status" value="1"/>
</dbReference>
<comment type="subunit">
    <text evidence="8">Homodimer.</text>
</comment>
<feature type="binding site" evidence="8">
    <location>
        <begin position="192"/>
        <end position="196"/>
    </location>
    <ligand>
        <name>ATP</name>
        <dbReference type="ChEBI" id="CHEBI:30616"/>
    </ligand>
</feature>
<comment type="subcellular location">
    <subcellularLocation>
        <location evidence="8">Cytoplasm</location>
    </subcellularLocation>
</comment>
<keyword evidence="5 8" id="KW-0648">Protein biosynthesis</keyword>
<protein>
    <recommendedName>
        <fullName evidence="8">Tryptophan--tRNA ligase</fullName>
        <ecNumber evidence="8">6.1.1.2</ecNumber>
    </recommendedName>
    <alternativeName>
        <fullName evidence="8">Tryptophanyl-tRNA synthetase</fullName>
        <shortName evidence="8">TrpRS</shortName>
    </alternativeName>
</protein>
<dbReference type="InterPro" id="IPR002306">
    <property type="entry name" value="Trp-tRNA-ligase"/>
</dbReference>
<dbReference type="PANTHER" id="PTHR43766:SF1">
    <property type="entry name" value="TRYPTOPHAN--TRNA LIGASE, MITOCHONDRIAL"/>
    <property type="match status" value="1"/>
</dbReference>
<dbReference type="CDD" id="cd00806">
    <property type="entry name" value="TrpRS_core"/>
    <property type="match status" value="1"/>
</dbReference>
<dbReference type="InterPro" id="IPR001412">
    <property type="entry name" value="aa-tRNA-synth_I_CS"/>
</dbReference>
<dbReference type="InterPro" id="IPR050203">
    <property type="entry name" value="Trp-tRNA_synthetase"/>
</dbReference>
<evidence type="ECO:0000256" key="7">
    <source>
        <dbReference type="ARBA" id="ARBA00049929"/>
    </source>
</evidence>
<evidence type="ECO:0000256" key="8">
    <source>
        <dbReference type="HAMAP-Rule" id="MF_00140"/>
    </source>
</evidence>
<dbReference type="GO" id="GO:0004830">
    <property type="term" value="F:tryptophan-tRNA ligase activity"/>
    <property type="evidence" value="ECO:0007669"/>
    <property type="project" value="UniProtKB-UniRule"/>
</dbReference>
<evidence type="ECO:0000256" key="6">
    <source>
        <dbReference type="ARBA" id="ARBA00023146"/>
    </source>
</evidence>
<dbReference type="AlphaFoldDB" id="A0A235B5S0"/>
<evidence type="ECO:0000256" key="2">
    <source>
        <dbReference type="ARBA" id="ARBA00022598"/>
    </source>
</evidence>
<dbReference type="FunFam" id="1.10.240.10:FF:000002">
    <property type="entry name" value="Tryptophan--tRNA ligase"/>
    <property type="match status" value="1"/>
</dbReference>
<evidence type="ECO:0000256" key="3">
    <source>
        <dbReference type="ARBA" id="ARBA00022741"/>
    </source>
</evidence>
<dbReference type="RefSeq" id="WP_094264314.1">
    <property type="nucleotide sequence ID" value="NZ_NOWF01000005.1"/>
</dbReference>
<dbReference type="InterPro" id="IPR024109">
    <property type="entry name" value="Trp-tRNA-ligase_bac-type"/>
</dbReference>
<dbReference type="HAMAP" id="MF_00140_B">
    <property type="entry name" value="Trp_tRNA_synth_B"/>
    <property type="match status" value="1"/>
</dbReference>
<dbReference type="InterPro" id="IPR014729">
    <property type="entry name" value="Rossmann-like_a/b/a_fold"/>
</dbReference>
<keyword evidence="3 8" id="KW-0547">Nucleotide-binding</keyword>
<dbReference type="PANTHER" id="PTHR43766">
    <property type="entry name" value="TRYPTOPHAN--TRNA LIGASE, MITOCHONDRIAL"/>
    <property type="match status" value="1"/>
</dbReference>
<evidence type="ECO:0000256" key="5">
    <source>
        <dbReference type="ARBA" id="ARBA00022917"/>
    </source>
</evidence>
<keyword evidence="8" id="KW-0963">Cytoplasm</keyword>
<feature type="binding site" evidence="8">
    <location>
        <begin position="144"/>
        <end position="146"/>
    </location>
    <ligand>
        <name>ATP</name>
        <dbReference type="ChEBI" id="CHEBI:30616"/>
    </ligand>
</feature>
<feature type="binding site" evidence="8">
    <location>
        <begin position="9"/>
        <end position="11"/>
    </location>
    <ligand>
        <name>ATP</name>
        <dbReference type="ChEBI" id="CHEBI:30616"/>
    </ligand>
</feature>
<name>A0A235B5S0_9BACL</name>
<evidence type="ECO:0000313" key="10">
    <source>
        <dbReference type="EMBL" id="OYD07643.1"/>
    </source>
</evidence>
<accession>A0A235B5S0</accession>
<dbReference type="Proteomes" id="UP000215459">
    <property type="component" value="Unassembled WGS sequence"/>
</dbReference>
<organism evidence="10 11">
    <name type="scientific">Paludifilum halophilum</name>
    <dbReference type="NCBI Taxonomy" id="1642702"/>
    <lineage>
        <taxon>Bacteria</taxon>
        <taxon>Bacillati</taxon>
        <taxon>Bacillota</taxon>
        <taxon>Bacilli</taxon>
        <taxon>Bacillales</taxon>
        <taxon>Thermoactinomycetaceae</taxon>
        <taxon>Paludifilum</taxon>
    </lineage>
</organism>
<comment type="catalytic activity">
    <reaction evidence="7 8">
        <text>tRNA(Trp) + L-tryptophan + ATP = L-tryptophyl-tRNA(Trp) + AMP + diphosphate + H(+)</text>
        <dbReference type="Rhea" id="RHEA:24080"/>
        <dbReference type="Rhea" id="RHEA-COMP:9671"/>
        <dbReference type="Rhea" id="RHEA-COMP:9705"/>
        <dbReference type="ChEBI" id="CHEBI:15378"/>
        <dbReference type="ChEBI" id="CHEBI:30616"/>
        <dbReference type="ChEBI" id="CHEBI:33019"/>
        <dbReference type="ChEBI" id="CHEBI:57912"/>
        <dbReference type="ChEBI" id="CHEBI:78442"/>
        <dbReference type="ChEBI" id="CHEBI:78535"/>
        <dbReference type="ChEBI" id="CHEBI:456215"/>
        <dbReference type="EC" id="6.1.1.2"/>
    </reaction>
</comment>
<dbReference type="PRINTS" id="PR01039">
    <property type="entry name" value="TRNASYNTHTRP"/>
</dbReference>
<evidence type="ECO:0000256" key="4">
    <source>
        <dbReference type="ARBA" id="ARBA00022840"/>
    </source>
</evidence>
<gene>
    <name evidence="8 10" type="primary">trpS</name>
    <name evidence="10" type="ORF">CHM34_09175</name>
</gene>
<reference evidence="10 11" key="1">
    <citation type="submission" date="2017-07" db="EMBL/GenBank/DDBJ databases">
        <title>The genome sequence of Paludifilum halophilum highlights mechanisms for microbial adaptation to high salt environemnts.</title>
        <authorList>
            <person name="Belbahri L."/>
        </authorList>
    </citation>
    <scope>NUCLEOTIDE SEQUENCE [LARGE SCALE GENOMIC DNA]</scope>
    <source>
        <strain evidence="10 11">DSM 102817</strain>
    </source>
</reference>
<feature type="short sequence motif" description="'HIGH' region" evidence="8">
    <location>
        <begin position="10"/>
        <end position="18"/>
    </location>
</feature>
<keyword evidence="2 8" id="KW-0436">Ligase</keyword>
<evidence type="ECO:0000256" key="9">
    <source>
        <dbReference type="RuleBase" id="RU363036"/>
    </source>
</evidence>
<dbReference type="Gene3D" id="3.40.50.620">
    <property type="entry name" value="HUPs"/>
    <property type="match status" value="1"/>
</dbReference>